<dbReference type="Gene3D" id="3.40.50.150">
    <property type="entry name" value="Vaccinia Virus protein VP39"/>
    <property type="match status" value="1"/>
</dbReference>
<dbReference type="GO" id="GO:0032259">
    <property type="term" value="P:methylation"/>
    <property type="evidence" value="ECO:0007669"/>
    <property type="project" value="UniProtKB-KW"/>
</dbReference>
<dbReference type="Proteomes" id="UP000548582">
    <property type="component" value="Unassembled WGS sequence"/>
</dbReference>
<evidence type="ECO:0000313" key="3">
    <source>
        <dbReference type="Proteomes" id="UP000548582"/>
    </source>
</evidence>
<dbReference type="GO" id="GO:0008168">
    <property type="term" value="F:methyltransferase activity"/>
    <property type="evidence" value="ECO:0007669"/>
    <property type="project" value="UniProtKB-KW"/>
</dbReference>
<dbReference type="NCBIfam" id="TIGR01444">
    <property type="entry name" value="fkbM_fam"/>
    <property type="match status" value="1"/>
</dbReference>
<dbReference type="SUPFAM" id="SSF53335">
    <property type="entry name" value="S-adenosyl-L-methionine-dependent methyltransferases"/>
    <property type="match status" value="1"/>
</dbReference>
<dbReference type="InterPro" id="IPR029063">
    <property type="entry name" value="SAM-dependent_MTases_sf"/>
</dbReference>
<keyword evidence="3" id="KW-1185">Reference proteome</keyword>
<accession>A0A848ECG8</accession>
<dbReference type="PANTHER" id="PTHR34203:SF15">
    <property type="entry name" value="SLL1173 PROTEIN"/>
    <property type="match status" value="1"/>
</dbReference>
<keyword evidence="2" id="KW-0489">Methyltransferase</keyword>
<dbReference type="EMBL" id="JABBKX010000004">
    <property type="protein sequence ID" value="NMJ42234.1"/>
    <property type="molecule type" value="Genomic_DNA"/>
</dbReference>
<protein>
    <submittedName>
        <fullName evidence="2">FkbM family methyltransferase</fullName>
    </submittedName>
</protein>
<sequence>MRRDPIGAAVRLLRWQAVARRGGTLEPAWVDGPAGTVRLRLRRGLSSATACWYAGLTDPAEMGFVLQALRPGDRMADVGANVGVYAALAAGAAGARVLALEPAAETLPDLRAMLALNGIADRVEVHAIAAGAAPGTLRFTTGRGTTNRAAADGGTEVPVATLDALAAGAPPVLLKVDVEGGEPEVLAGAAGLLSGGALKAAILETAGPTDAAIEAAMRAAGFAPFAYDPLRRALAPRDGPARPNTLYLRDIPFWTARIATAPAIRVFGRAL</sequence>
<dbReference type="Pfam" id="PF05050">
    <property type="entry name" value="Methyltransf_21"/>
    <property type="match status" value="1"/>
</dbReference>
<evidence type="ECO:0000313" key="2">
    <source>
        <dbReference type="EMBL" id="NMJ42234.1"/>
    </source>
</evidence>
<dbReference type="RefSeq" id="WP_170054476.1">
    <property type="nucleotide sequence ID" value="NZ_JABBKX010000004.1"/>
</dbReference>
<proteinExistence type="predicted"/>
<evidence type="ECO:0000259" key="1">
    <source>
        <dbReference type="Pfam" id="PF05050"/>
    </source>
</evidence>
<organism evidence="2 3">
    <name type="scientific">Neoroseomonas marina</name>
    <dbReference type="NCBI Taxonomy" id="1232220"/>
    <lineage>
        <taxon>Bacteria</taxon>
        <taxon>Pseudomonadati</taxon>
        <taxon>Pseudomonadota</taxon>
        <taxon>Alphaproteobacteria</taxon>
        <taxon>Acetobacterales</taxon>
        <taxon>Acetobacteraceae</taxon>
        <taxon>Neoroseomonas</taxon>
    </lineage>
</organism>
<name>A0A848ECG8_9PROT</name>
<comment type="caution">
    <text evidence="2">The sequence shown here is derived from an EMBL/GenBank/DDBJ whole genome shotgun (WGS) entry which is preliminary data.</text>
</comment>
<keyword evidence="2" id="KW-0808">Transferase</keyword>
<dbReference type="InterPro" id="IPR006342">
    <property type="entry name" value="FkbM_mtfrase"/>
</dbReference>
<feature type="domain" description="Methyltransferase FkbM" evidence="1">
    <location>
        <begin position="77"/>
        <end position="222"/>
    </location>
</feature>
<dbReference type="PANTHER" id="PTHR34203">
    <property type="entry name" value="METHYLTRANSFERASE, FKBM FAMILY PROTEIN"/>
    <property type="match status" value="1"/>
</dbReference>
<dbReference type="AlphaFoldDB" id="A0A848ECG8"/>
<gene>
    <name evidence="2" type="ORF">GWK16_13350</name>
</gene>
<dbReference type="InterPro" id="IPR052514">
    <property type="entry name" value="SAM-dependent_MTase"/>
</dbReference>
<reference evidence="2 3" key="1">
    <citation type="submission" date="2020-03" db="EMBL/GenBank/DDBJ databases">
        <authorList>
            <person name="Sun Q."/>
        </authorList>
    </citation>
    <scope>NUCLEOTIDE SEQUENCE [LARGE SCALE GENOMIC DNA]</scope>
    <source>
        <strain evidence="2 3">JC162</strain>
    </source>
</reference>